<dbReference type="SUPFAM" id="SSF53720">
    <property type="entry name" value="ALDH-like"/>
    <property type="match status" value="1"/>
</dbReference>
<evidence type="ECO:0000256" key="3">
    <source>
        <dbReference type="ARBA" id="ARBA00024226"/>
    </source>
</evidence>
<evidence type="ECO:0000256" key="4">
    <source>
        <dbReference type="ARBA" id="ARBA00049194"/>
    </source>
</evidence>
<evidence type="ECO:0000313" key="6">
    <source>
        <dbReference type="EMBL" id="KAJ5081261.1"/>
    </source>
</evidence>
<dbReference type="Pfam" id="PF00171">
    <property type="entry name" value="Aldedh"/>
    <property type="match status" value="1"/>
</dbReference>
<dbReference type="InterPro" id="IPR016163">
    <property type="entry name" value="Ald_DH_C"/>
</dbReference>
<evidence type="ECO:0000256" key="1">
    <source>
        <dbReference type="ARBA" id="ARBA00009986"/>
    </source>
</evidence>
<reference evidence="6" key="1">
    <citation type="submission" date="2022-11" db="EMBL/GenBank/DDBJ databases">
        <authorList>
            <person name="Petersen C."/>
        </authorList>
    </citation>
    <scope>NUCLEOTIDE SEQUENCE</scope>
    <source>
        <strain evidence="6">IBT 30069</strain>
    </source>
</reference>
<evidence type="ECO:0000259" key="5">
    <source>
        <dbReference type="Pfam" id="PF00171"/>
    </source>
</evidence>
<dbReference type="GO" id="GO:0004029">
    <property type="term" value="F:aldehyde dehydrogenase (NAD+) activity"/>
    <property type="evidence" value="ECO:0007669"/>
    <property type="project" value="UniProtKB-EC"/>
</dbReference>
<dbReference type="PANTHER" id="PTHR11699">
    <property type="entry name" value="ALDEHYDE DEHYDROGENASE-RELATED"/>
    <property type="match status" value="1"/>
</dbReference>
<accession>A0A9W9EGB7</accession>
<dbReference type="Gene3D" id="3.40.309.10">
    <property type="entry name" value="Aldehyde Dehydrogenase, Chain A, domain 2"/>
    <property type="match status" value="1"/>
</dbReference>
<dbReference type="FunFam" id="3.40.309.10:FF:000012">
    <property type="entry name" value="Betaine aldehyde dehydrogenase"/>
    <property type="match status" value="1"/>
</dbReference>
<evidence type="ECO:0000313" key="7">
    <source>
        <dbReference type="Proteomes" id="UP001149165"/>
    </source>
</evidence>
<dbReference type="EMBL" id="JAPQKH010000011">
    <property type="protein sequence ID" value="KAJ5081261.1"/>
    <property type="molecule type" value="Genomic_DNA"/>
</dbReference>
<dbReference type="InterPro" id="IPR016162">
    <property type="entry name" value="Ald_DH_N"/>
</dbReference>
<dbReference type="AlphaFoldDB" id="A0A9W9EGB7"/>
<comment type="similarity">
    <text evidence="1">Belongs to the aldehyde dehydrogenase family.</text>
</comment>
<dbReference type="InterPro" id="IPR016161">
    <property type="entry name" value="Ald_DH/histidinol_DH"/>
</dbReference>
<dbReference type="Gene3D" id="3.40.605.10">
    <property type="entry name" value="Aldehyde Dehydrogenase, Chain A, domain 1"/>
    <property type="match status" value="1"/>
</dbReference>
<dbReference type="EC" id="1.2.1.3" evidence="3"/>
<comment type="caution">
    <text evidence="6">The sequence shown here is derived from an EMBL/GenBank/DDBJ whole genome shotgun (WGS) entry which is preliminary data.</text>
</comment>
<dbReference type="OrthoDB" id="310895at2759"/>
<reference evidence="6" key="2">
    <citation type="journal article" date="2023" name="IMA Fungus">
        <title>Comparative genomic study of the Penicillium genus elucidates a diverse pangenome and 15 lateral gene transfer events.</title>
        <authorList>
            <person name="Petersen C."/>
            <person name="Sorensen T."/>
            <person name="Nielsen M.R."/>
            <person name="Sondergaard T.E."/>
            <person name="Sorensen J.L."/>
            <person name="Fitzpatrick D.A."/>
            <person name="Frisvad J.C."/>
            <person name="Nielsen K.L."/>
        </authorList>
    </citation>
    <scope>NUCLEOTIDE SEQUENCE</scope>
    <source>
        <strain evidence="6">IBT 30069</strain>
    </source>
</reference>
<dbReference type="FunFam" id="3.40.605.10:FF:000001">
    <property type="entry name" value="Aldehyde dehydrogenase 1"/>
    <property type="match status" value="1"/>
</dbReference>
<keyword evidence="7" id="KW-1185">Reference proteome</keyword>
<feature type="domain" description="Aldehyde dehydrogenase" evidence="5">
    <location>
        <begin position="22"/>
        <end position="477"/>
    </location>
</feature>
<gene>
    <name evidence="6" type="ORF">N7456_013499</name>
</gene>
<proteinExistence type="inferred from homology"/>
<protein>
    <recommendedName>
        <fullName evidence="3">aldehyde dehydrogenase (NAD(+))</fullName>
        <ecNumber evidence="3">1.2.1.3</ecNumber>
    </recommendedName>
</protein>
<keyword evidence="2" id="KW-0560">Oxidoreductase</keyword>
<comment type="catalytic activity">
    <reaction evidence="4">
        <text>an aldehyde + NAD(+) + H2O = a carboxylate + NADH + 2 H(+)</text>
        <dbReference type="Rhea" id="RHEA:16185"/>
        <dbReference type="ChEBI" id="CHEBI:15377"/>
        <dbReference type="ChEBI" id="CHEBI:15378"/>
        <dbReference type="ChEBI" id="CHEBI:17478"/>
        <dbReference type="ChEBI" id="CHEBI:29067"/>
        <dbReference type="ChEBI" id="CHEBI:57540"/>
        <dbReference type="ChEBI" id="CHEBI:57945"/>
        <dbReference type="EC" id="1.2.1.3"/>
    </reaction>
</comment>
<dbReference type="InterPro" id="IPR015590">
    <property type="entry name" value="Aldehyde_DH_dom"/>
</dbReference>
<sequence length="482" mass="51874">MAAVIKSLEPIETRLFINGEFRESSSGKKFDVIYPYTKEVVAKVHEADVQDVNDAVDAAEIAFPAWRDLGVEKRGEYLRKLSDAITENMEDLAKLETLCIGRPVSQFIDGKSAAGSFKFYAEHAWTVQGTASTNTPGILKLTVREPYGVAGMIIPWNFPLVNFAGKVAPALAAGNTVVLKSSEKAPLTSLYMAKLIKKVGFPPGVVNVVSGFGAPTGSTIAEHMKVRSISFTGSSLTGQKIHAASAKSNLKHVLTELGGKSPTIICDDADLEAAAGSAMFGIQFNSGQVCVASSRLYVHEDVKEKFMVYFQAAMASVKMGDPFSPETKHGPQIDEAQYNRVKSYLELAEKEGKLVVGGNPDDGFFIKPTIVEGLADDSRVMTEEIFGPVVAVQTFKTEEEVIAKANNTDFGLYASVFTKNIDRAIRISKALQAGTVAVNATSPTGTKDSAFGGYKMSGSGREGWLYSIENYLQTKSILIKSG</sequence>
<organism evidence="6 7">
    <name type="scientific">Penicillium angulare</name>
    <dbReference type="NCBI Taxonomy" id="116970"/>
    <lineage>
        <taxon>Eukaryota</taxon>
        <taxon>Fungi</taxon>
        <taxon>Dikarya</taxon>
        <taxon>Ascomycota</taxon>
        <taxon>Pezizomycotina</taxon>
        <taxon>Eurotiomycetes</taxon>
        <taxon>Eurotiomycetidae</taxon>
        <taxon>Eurotiales</taxon>
        <taxon>Aspergillaceae</taxon>
        <taxon>Penicillium</taxon>
    </lineage>
</organism>
<dbReference type="Proteomes" id="UP001149165">
    <property type="component" value="Unassembled WGS sequence"/>
</dbReference>
<name>A0A9W9EGB7_9EURO</name>
<evidence type="ECO:0000256" key="2">
    <source>
        <dbReference type="ARBA" id="ARBA00023002"/>
    </source>
</evidence>